<dbReference type="Pfam" id="PF08572">
    <property type="entry name" value="PRP3"/>
    <property type="match status" value="1"/>
</dbReference>
<keyword evidence="3" id="KW-0508">mRNA splicing</keyword>
<comment type="subcellular location">
    <subcellularLocation>
        <location evidence="1">Nucleus</location>
    </subcellularLocation>
</comment>
<dbReference type="OrthoDB" id="10264544at2759"/>
<keyword evidence="4" id="KW-0539">Nucleus</keyword>
<dbReference type="eggNOG" id="KOG2769">
    <property type="taxonomic scope" value="Eukaryota"/>
</dbReference>
<reference evidence="7 8" key="1">
    <citation type="journal article" date="2011" name="Proc. Natl. Acad. Sci. U.S.A.">
        <title>Evolutionary erosion of yeast sex chromosomes by mating-type switching accidents.</title>
        <authorList>
            <person name="Gordon J.L."/>
            <person name="Armisen D."/>
            <person name="Proux-Wera E."/>
            <person name="Oheigeartaigh S.S."/>
            <person name="Byrne K.P."/>
            <person name="Wolfe K.H."/>
        </authorList>
    </citation>
    <scope>NUCLEOTIDE SEQUENCE [LARGE SCALE GENOMIC DNA]</scope>
    <source>
        <strain evidence="8">ATCC 34711 / CBS 6284 / DSM 70876 / NBRC 10599 / NRRL Y-10934 / UCD 77-7</strain>
    </source>
</reference>
<dbReference type="InterPro" id="IPR013881">
    <property type="entry name" value="Pre-mRNA_splic_Prp3_dom"/>
</dbReference>
<dbReference type="PANTHER" id="PTHR14212:SF0">
    <property type="entry name" value="U4_U6 SMALL NUCLEAR RIBONUCLEOPROTEIN PRP3"/>
    <property type="match status" value="1"/>
</dbReference>
<name>I2H4M3_HENB6</name>
<dbReference type="HOGENOM" id="CLU_015750_2_0_1"/>
<accession>I2H4M3</accession>
<feature type="domain" description="Small nuclear ribonucleoprotein Prp3 C-terminal" evidence="5">
    <location>
        <begin position="320"/>
        <end position="444"/>
    </location>
</feature>
<proteinExistence type="predicted"/>
<dbReference type="Proteomes" id="UP000002866">
    <property type="component" value="Chromosome 5"/>
</dbReference>
<dbReference type="InParanoid" id="I2H4M3"/>
<gene>
    <name evidence="7" type="primary">TBLA0E02690</name>
    <name evidence="7" type="ORF">TBLA_0E02690</name>
</gene>
<dbReference type="KEGG" id="tbl:TBLA_0E02690"/>
<dbReference type="GeneID" id="14496398"/>
<evidence type="ECO:0000259" key="5">
    <source>
        <dbReference type="Pfam" id="PF06544"/>
    </source>
</evidence>
<evidence type="ECO:0000256" key="2">
    <source>
        <dbReference type="ARBA" id="ARBA00022664"/>
    </source>
</evidence>
<dbReference type="Pfam" id="PF06544">
    <property type="entry name" value="Prp3_C"/>
    <property type="match status" value="1"/>
</dbReference>
<dbReference type="InterPro" id="IPR027104">
    <property type="entry name" value="Prp3"/>
</dbReference>
<protein>
    <submittedName>
        <fullName evidence="7">Uncharacterized protein</fullName>
    </submittedName>
</protein>
<evidence type="ECO:0000256" key="1">
    <source>
        <dbReference type="ARBA" id="ARBA00004123"/>
    </source>
</evidence>
<keyword evidence="8" id="KW-1185">Reference proteome</keyword>
<dbReference type="GO" id="GO:0046540">
    <property type="term" value="C:U4/U6 x U5 tri-snRNP complex"/>
    <property type="evidence" value="ECO:0007669"/>
    <property type="project" value="EnsemblFungi"/>
</dbReference>
<dbReference type="OMA" id="CVMHPRF"/>
<dbReference type="RefSeq" id="XP_004180844.1">
    <property type="nucleotide sequence ID" value="XM_004180796.1"/>
</dbReference>
<evidence type="ECO:0000256" key="3">
    <source>
        <dbReference type="ARBA" id="ARBA00023187"/>
    </source>
</evidence>
<sequence length="450" mass="52460">MPGKNHKHGSDDSNAKGLQTEINPLLLSDNLNLVKQQFKNSNQNPYLQDSSSKFVDYKLQRRFDRGLKFFKKGEKLNEIAKKRKIIHDSIEKNKLELQLQNELERKRLNDLRTKIENAELPDQTKNEEKYLKSIETIPKVEWWDEPYLNETSNSDTLTLVDKYRNDYSNLNEDDDSDEDDEDGLHPSLRFIQHPVPIAAKANSTSESSVVIPKLYLTKLETKKLRRNNRKLIREEKESRIKSGLDPKPDPKVKLSNMMAVFENNQNITDPTAWENTVKTQINDRKQKHLQENEKRHLEAVERRKANALQNSMDISSYYCKVFYFKNLQNPKIRYKINTNSKQLALKGTCLRIGQDGPGVIISIGKEKSCNKFEKLLTNRIQWNEPFKDRDNDNKIITPTDNICIKTWEGILEESKFNGWFMTVCDSREHLISILSRSNAESFLDTPGMEL</sequence>
<feature type="domain" description="Pre-mRNA-splicing factor 3" evidence="6">
    <location>
        <begin position="44"/>
        <end position="298"/>
    </location>
</feature>
<evidence type="ECO:0000313" key="7">
    <source>
        <dbReference type="EMBL" id="CCH61325.1"/>
    </source>
</evidence>
<dbReference type="FunCoup" id="I2H4M3">
    <property type="interactions" value="802"/>
</dbReference>
<keyword evidence="2" id="KW-0507">mRNA processing</keyword>
<dbReference type="EMBL" id="HE806320">
    <property type="protein sequence ID" value="CCH61325.1"/>
    <property type="molecule type" value="Genomic_DNA"/>
</dbReference>
<dbReference type="InterPro" id="IPR010541">
    <property type="entry name" value="Prp3_C"/>
</dbReference>
<evidence type="ECO:0000259" key="6">
    <source>
        <dbReference type="Pfam" id="PF08572"/>
    </source>
</evidence>
<dbReference type="PANTHER" id="PTHR14212">
    <property type="entry name" value="U4/U6-ASSOCIATED RNA SPLICING FACTOR-RELATED"/>
    <property type="match status" value="1"/>
</dbReference>
<dbReference type="AlphaFoldDB" id="I2H4M3"/>
<dbReference type="CDD" id="cd24162">
    <property type="entry name" value="Prp3_C"/>
    <property type="match status" value="1"/>
</dbReference>
<evidence type="ECO:0000313" key="8">
    <source>
        <dbReference type="Proteomes" id="UP000002866"/>
    </source>
</evidence>
<dbReference type="GO" id="GO:0000387">
    <property type="term" value="P:spliceosomal snRNP assembly"/>
    <property type="evidence" value="ECO:0007669"/>
    <property type="project" value="EnsemblFungi"/>
</dbReference>
<evidence type="ECO:0000256" key="4">
    <source>
        <dbReference type="ARBA" id="ARBA00023242"/>
    </source>
</evidence>
<dbReference type="STRING" id="1071380.I2H4M3"/>
<organism evidence="7 8">
    <name type="scientific">Henningerozyma blattae (strain ATCC 34711 / CBS 6284 / DSM 70876 / NBRC 10599 / NRRL Y-10934 / UCD 77-7)</name>
    <name type="common">Yeast</name>
    <name type="synonym">Tetrapisispora blattae</name>
    <dbReference type="NCBI Taxonomy" id="1071380"/>
    <lineage>
        <taxon>Eukaryota</taxon>
        <taxon>Fungi</taxon>
        <taxon>Dikarya</taxon>
        <taxon>Ascomycota</taxon>
        <taxon>Saccharomycotina</taxon>
        <taxon>Saccharomycetes</taxon>
        <taxon>Saccharomycetales</taxon>
        <taxon>Saccharomycetaceae</taxon>
        <taxon>Henningerozyma</taxon>
    </lineage>
</organism>